<dbReference type="EMBL" id="ANIX01003166">
    <property type="protein sequence ID" value="ETP08161.1"/>
    <property type="molecule type" value="Genomic_DNA"/>
</dbReference>
<dbReference type="Proteomes" id="UP000018958">
    <property type="component" value="Unassembled WGS sequence"/>
</dbReference>
<organism evidence="1 2">
    <name type="scientific">Phytophthora nicotianae CJ01A1</name>
    <dbReference type="NCBI Taxonomy" id="1317063"/>
    <lineage>
        <taxon>Eukaryota</taxon>
        <taxon>Sar</taxon>
        <taxon>Stramenopiles</taxon>
        <taxon>Oomycota</taxon>
        <taxon>Peronosporomycetes</taxon>
        <taxon>Peronosporales</taxon>
        <taxon>Peronosporaceae</taxon>
        <taxon>Phytophthora</taxon>
    </lineage>
</organism>
<protein>
    <submittedName>
        <fullName evidence="1">Uncharacterized protein</fullName>
    </submittedName>
</protein>
<dbReference type="AlphaFoldDB" id="W2WCG1"/>
<sequence length="39" mass="4433">MIQKASWKKKILTMSVLIPTTLSVTPLEIIGERAIFVIY</sequence>
<gene>
    <name evidence="1" type="ORF">F441_15790</name>
</gene>
<evidence type="ECO:0000313" key="2">
    <source>
        <dbReference type="Proteomes" id="UP000018958"/>
    </source>
</evidence>
<reference evidence="1 2" key="1">
    <citation type="submission" date="2013-11" db="EMBL/GenBank/DDBJ databases">
        <title>The Genome Sequence of Phytophthora parasitica CJ01A1.</title>
        <authorList>
            <consortium name="The Broad Institute Genomics Platform"/>
            <person name="Russ C."/>
            <person name="Tyler B."/>
            <person name="Panabieres F."/>
            <person name="Shan W."/>
            <person name="Tripathy S."/>
            <person name="Grunwald N."/>
            <person name="Machado M."/>
            <person name="Johnson C.S."/>
            <person name="Walker B."/>
            <person name="Young S.K."/>
            <person name="Zeng Q."/>
            <person name="Gargeya S."/>
            <person name="Fitzgerald M."/>
            <person name="Haas B."/>
            <person name="Abouelleil A."/>
            <person name="Allen A.W."/>
            <person name="Alvarado L."/>
            <person name="Arachchi H.M."/>
            <person name="Berlin A.M."/>
            <person name="Chapman S.B."/>
            <person name="Gainer-Dewar J."/>
            <person name="Goldberg J."/>
            <person name="Griggs A."/>
            <person name="Gujja S."/>
            <person name="Hansen M."/>
            <person name="Howarth C."/>
            <person name="Imamovic A."/>
            <person name="Ireland A."/>
            <person name="Larimer J."/>
            <person name="McCowan C."/>
            <person name="Murphy C."/>
            <person name="Pearson M."/>
            <person name="Poon T.W."/>
            <person name="Priest M."/>
            <person name="Roberts A."/>
            <person name="Saif S."/>
            <person name="Shea T."/>
            <person name="Sisk P."/>
            <person name="Sykes S."/>
            <person name="Wortman J."/>
            <person name="Nusbaum C."/>
            <person name="Birren B."/>
        </authorList>
    </citation>
    <scope>NUCLEOTIDE SEQUENCE [LARGE SCALE GENOMIC DNA]</scope>
    <source>
        <strain evidence="1 2">CJ01A1</strain>
    </source>
</reference>
<proteinExistence type="predicted"/>
<name>W2WCG1_PHYNI</name>
<accession>W2WCG1</accession>
<comment type="caution">
    <text evidence="1">The sequence shown here is derived from an EMBL/GenBank/DDBJ whole genome shotgun (WGS) entry which is preliminary data.</text>
</comment>
<evidence type="ECO:0000313" key="1">
    <source>
        <dbReference type="EMBL" id="ETP08161.1"/>
    </source>
</evidence>